<keyword evidence="6" id="KW-0808">Transferase</keyword>
<dbReference type="GO" id="GO:0070681">
    <property type="term" value="P:glutaminyl-tRNAGln biosynthesis via transamidation"/>
    <property type="evidence" value="ECO:0007669"/>
    <property type="project" value="TreeGrafter"/>
</dbReference>
<evidence type="ECO:0000313" key="7">
    <source>
        <dbReference type="Proteomes" id="UP000588186"/>
    </source>
</evidence>
<reference evidence="6 7" key="1">
    <citation type="submission" date="2020-07" db="EMBL/GenBank/DDBJ databases">
        <authorList>
            <person name="Criscuolo A."/>
        </authorList>
    </citation>
    <scope>NUCLEOTIDE SEQUENCE [LARGE SCALE GENOMIC DNA]</scope>
    <source>
        <strain evidence="6">CIP107946</strain>
    </source>
</reference>
<dbReference type="InterPro" id="IPR003837">
    <property type="entry name" value="GatC"/>
</dbReference>
<dbReference type="InterPro" id="IPR036113">
    <property type="entry name" value="Asp/Glu-ADT_sf_sub_c"/>
</dbReference>
<evidence type="ECO:0000256" key="3">
    <source>
        <dbReference type="ARBA" id="ARBA00024799"/>
    </source>
</evidence>
<name>A0A6V7RAQ4_9BACL</name>
<dbReference type="Gene3D" id="1.10.20.60">
    <property type="entry name" value="Glu-tRNAGln amidotransferase C subunit, N-terminal domain"/>
    <property type="match status" value="1"/>
</dbReference>
<protein>
    <submittedName>
        <fullName evidence="6">Aspartyl/glutamyl-tRNA(Asn/Gln) amidotransferase subunit C</fullName>
    </submittedName>
</protein>
<comment type="caution">
    <text evidence="6">The sequence shown here is derived from an EMBL/GenBank/DDBJ whole genome shotgun (WGS) entry which is preliminary data.</text>
</comment>
<evidence type="ECO:0000256" key="5">
    <source>
        <dbReference type="ARBA" id="ARBA00047913"/>
    </source>
</evidence>
<comment type="subunit">
    <text evidence="2">Heterotrimer of A, B and C subunits.</text>
</comment>
<organism evidence="6 7">
    <name type="scientific">Phocicoccus pinnipedialis</name>
    <dbReference type="NCBI Taxonomy" id="110845"/>
    <lineage>
        <taxon>Bacteria</taxon>
        <taxon>Bacillati</taxon>
        <taxon>Bacillota</taxon>
        <taxon>Bacilli</taxon>
        <taxon>Bacillales</taxon>
        <taxon>Salinicoccaceae</taxon>
        <taxon>Phocicoccus</taxon>
    </lineage>
</organism>
<evidence type="ECO:0000313" key="6">
    <source>
        <dbReference type="EMBL" id="CAD2074044.1"/>
    </source>
</evidence>
<dbReference type="Pfam" id="PF02686">
    <property type="entry name" value="GatC"/>
    <property type="match status" value="1"/>
</dbReference>
<comment type="catalytic activity">
    <reaction evidence="5">
        <text>L-glutamyl-tRNA(Gln) + L-glutamine + ATP + H2O = L-glutaminyl-tRNA(Gln) + L-glutamate + ADP + phosphate + H(+)</text>
        <dbReference type="Rhea" id="RHEA:17521"/>
        <dbReference type="Rhea" id="RHEA-COMP:9681"/>
        <dbReference type="Rhea" id="RHEA-COMP:9684"/>
        <dbReference type="ChEBI" id="CHEBI:15377"/>
        <dbReference type="ChEBI" id="CHEBI:15378"/>
        <dbReference type="ChEBI" id="CHEBI:29985"/>
        <dbReference type="ChEBI" id="CHEBI:30616"/>
        <dbReference type="ChEBI" id="CHEBI:43474"/>
        <dbReference type="ChEBI" id="CHEBI:58359"/>
        <dbReference type="ChEBI" id="CHEBI:78520"/>
        <dbReference type="ChEBI" id="CHEBI:78521"/>
        <dbReference type="ChEBI" id="CHEBI:456216"/>
    </reaction>
</comment>
<proteinExistence type="inferred from homology"/>
<dbReference type="NCBIfam" id="TIGR00135">
    <property type="entry name" value="gatC"/>
    <property type="match status" value="1"/>
</dbReference>
<dbReference type="RefSeq" id="WP_186077064.1">
    <property type="nucleotide sequence ID" value="NZ_CAJEWB010000007.1"/>
</dbReference>
<comment type="catalytic activity">
    <reaction evidence="4">
        <text>L-aspartyl-tRNA(Asn) + L-glutamine + ATP + H2O = L-asparaginyl-tRNA(Asn) + L-glutamate + ADP + phosphate + 2 H(+)</text>
        <dbReference type="Rhea" id="RHEA:14513"/>
        <dbReference type="Rhea" id="RHEA-COMP:9674"/>
        <dbReference type="Rhea" id="RHEA-COMP:9677"/>
        <dbReference type="ChEBI" id="CHEBI:15377"/>
        <dbReference type="ChEBI" id="CHEBI:15378"/>
        <dbReference type="ChEBI" id="CHEBI:29985"/>
        <dbReference type="ChEBI" id="CHEBI:30616"/>
        <dbReference type="ChEBI" id="CHEBI:43474"/>
        <dbReference type="ChEBI" id="CHEBI:58359"/>
        <dbReference type="ChEBI" id="CHEBI:78515"/>
        <dbReference type="ChEBI" id="CHEBI:78516"/>
        <dbReference type="ChEBI" id="CHEBI:456216"/>
    </reaction>
</comment>
<sequence>MPEIDKDGLQHIANLARIEIKDEKELDILAEKVEEVIVHSRDLAALDLSHFEPLTHPIELFDVTREDVVDGAVSQEDALKNSQSIEEGQFKVPNMLS</sequence>
<dbReference type="GO" id="GO:0016740">
    <property type="term" value="F:transferase activity"/>
    <property type="evidence" value="ECO:0007669"/>
    <property type="project" value="UniProtKB-KW"/>
</dbReference>
<keyword evidence="7" id="KW-1185">Reference proteome</keyword>
<comment type="function">
    <text evidence="3">Allows the formation of correctly charged Asn-tRNA(Asn) or Gln-tRNA(Gln) through the transamidation of misacylated Asp-tRNA(Asn) or Glu-tRNA(Gln) in organisms which lack either or both of asparaginyl-tRNA or glutaminyl-tRNA synthetases. The reaction takes place in the presence of glutamine and ATP through an activated phospho-Asp-tRNA(Asn) or phospho-Glu-tRNA(Gln).</text>
</comment>
<comment type="similarity">
    <text evidence="1">Belongs to the GatC family.</text>
</comment>
<evidence type="ECO:0000256" key="1">
    <source>
        <dbReference type="ARBA" id="ARBA00010757"/>
    </source>
</evidence>
<dbReference type="SUPFAM" id="SSF141000">
    <property type="entry name" value="Glu-tRNAGln amidotransferase C subunit"/>
    <property type="match status" value="1"/>
</dbReference>
<dbReference type="AlphaFoldDB" id="A0A6V7RAQ4"/>
<dbReference type="EMBL" id="CAJEWB010000007">
    <property type="protein sequence ID" value="CAD2074044.1"/>
    <property type="molecule type" value="Genomic_DNA"/>
</dbReference>
<dbReference type="PANTHER" id="PTHR15004">
    <property type="entry name" value="GLUTAMYL-TRNA(GLN) AMIDOTRANSFERASE SUBUNIT C, MITOCHONDRIAL"/>
    <property type="match status" value="1"/>
</dbReference>
<accession>A0A6V7RAQ4</accession>
<dbReference type="Proteomes" id="UP000588186">
    <property type="component" value="Unassembled WGS sequence"/>
</dbReference>
<evidence type="ECO:0000256" key="4">
    <source>
        <dbReference type="ARBA" id="ARBA00047380"/>
    </source>
</evidence>
<evidence type="ECO:0000256" key="2">
    <source>
        <dbReference type="ARBA" id="ARBA00011123"/>
    </source>
</evidence>
<dbReference type="PANTHER" id="PTHR15004:SF0">
    <property type="entry name" value="GLUTAMYL-TRNA(GLN) AMIDOTRANSFERASE SUBUNIT C, MITOCHONDRIAL"/>
    <property type="match status" value="1"/>
</dbReference>
<gene>
    <name evidence="6" type="primary">gatC</name>
    <name evidence="6" type="ORF">JEOPIN946_00792</name>
</gene>
<dbReference type="GO" id="GO:0006450">
    <property type="term" value="P:regulation of translational fidelity"/>
    <property type="evidence" value="ECO:0007669"/>
    <property type="project" value="InterPro"/>
</dbReference>